<dbReference type="InterPro" id="IPR016181">
    <property type="entry name" value="Acyl_CoA_acyltransferase"/>
</dbReference>
<comment type="caution">
    <text evidence="2">The sequence shown here is derived from an EMBL/GenBank/DDBJ whole genome shotgun (WGS) entry which is preliminary data.</text>
</comment>
<evidence type="ECO:0000313" key="3">
    <source>
        <dbReference type="Proteomes" id="UP000322791"/>
    </source>
</evidence>
<gene>
    <name evidence="2" type="ORF">FY528_14755</name>
</gene>
<dbReference type="GO" id="GO:0016747">
    <property type="term" value="F:acyltransferase activity, transferring groups other than amino-acyl groups"/>
    <property type="evidence" value="ECO:0007669"/>
    <property type="project" value="InterPro"/>
</dbReference>
<dbReference type="AlphaFoldDB" id="A0A5D6UX95"/>
<keyword evidence="3" id="KW-1185">Reference proteome</keyword>
<feature type="domain" description="N-acetyltransferase" evidence="1">
    <location>
        <begin position="2"/>
        <end position="144"/>
    </location>
</feature>
<dbReference type="EMBL" id="VTHL01000016">
    <property type="protein sequence ID" value="TYZ07617.1"/>
    <property type="molecule type" value="Genomic_DNA"/>
</dbReference>
<dbReference type="InterPro" id="IPR000182">
    <property type="entry name" value="GNAT_dom"/>
</dbReference>
<organism evidence="2 3">
    <name type="scientific">Hymenobacter lutimineralis</name>
    <dbReference type="NCBI Taxonomy" id="2606448"/>
    <lineage>
        <taxon>Bacteria</taxon>
        <taxon>Pseudomonadati</taxon>
        <taxon>Bacteroidota</taxon>
        <taxon>Cytophagia</taxon>
        <taxon>Cytophagales</taxon>
        <taxon>Hymenobacteraceae</taxon>
        <taxon>Hymenobacter</taxon>
    </lineage>
</organism>
<protein>
    <submittedName>
        <fullName evidence="2">GNAT family N-acetyltransferase</fullName>
    </submittedName>
</protein>
<accession>A0A5D6UX95</accession>
<keyword evidence="2" id="KW-0808">Transferase</keyword>
<name>A0A5D6UX95_9BACT</name>
<evidence type="ECO:0000313" key="2">
    <source>
        <dbReference type="EMBL" id="TYZ07617.1"/>
    </source>
</evidence>
<reference evidence="2 3" key="1">
    <citation type="submission" date="2019-08" db="EMBL/GenBank/DDBJ databases">
        <authorList>
            <person name="Seo M.-J."/>
        </authorList>
    </citation>
    <scope>NUCLEOTIDE SEQUENCE [LARGE SCALE GENOMIC DNA]</scope>
    <source>
        <strain evidence="2 3">KIGAM108</strain>
    </source>
</reference>
<dbReference type="RefSeq" id="WP_149071800.1">
    <property type="nucleotide sequence ID" value="NZ_VTHL01000016.1"/>
</dbReference>
<dbReference type="Pfam" id="PF13673">
    <property type="entry name" value="Acetyltransf_10"/>
    <property type="match status" value="1"/>
</dbReference>
<dbReference type="PROSITE" id="PS51186">
    <property type="entry name" value="GNAT"/>
    <property type="match status" value="1"/>
</dbReference>
<dbReference type="SUPFAM" id="SSF55729">
    <property type="entry name" value="Acyl-CoA N-acyltransferases (Nat)"/>
    <property type="match status" value="1"/>
</dbReference>
<dbReference type="Proteomes" id="UP000322791">
    <property type="component" value="Unassembled WGS sequence"/>
</dbReference>
<sequence>MQAYRITSPAELQEAFAIRTAVFVDEQQVPREAENDEHDHTDAIHYLARADDGTPCGAARWRPTNQGVKLERFAVLAPYRSQAAGAALVTQVLQDVAAAYPNATVYLHAQLPAVRFYERHGFVKDGPQFTECDIEHYKMRWQRP</sequence>
<evidence type="ECO:0000259" key="1">
    <source>
        <dbReference type="PROSITE" id="PS51186"/>
    </source>
</evidence>
<dbReference type="Gene3D" id="3.40.630.30">
    <property type="match status" value="1"/>
</dbReference>
<proteinExistence type="predicted"/>